<dbReference type="PANTHER" id="PTHR36121:SF1">
    <property type="entry name" value="PROTEIN SXY"/>
    <property type="match status" value="1"/>
</dbReference>
<dbReference type="Proteomes" id="UP001597511">
    <property type="component" value="Unassembled WGS sequence"/>
</dbReference>
<comment type="caution">
    <text evidence="2">The sequence shown here is derived from an EMBL/GenBank/DDBJ whole genome shotgun (WGS) entry which is preliminary data.</text>
</comment>
<sequence length="92" mass="10567">MKPDIRHLTQTKNIGPSVARRLQEIGIYTLTDLAVITPARAYITLTRKFPGIKLPVNLYLYALQGALMDIHWSKLPKRLQKELVDKVNKEIK</sequence>
<dbReference type="InterPro" id="IPR007077">
    <property type="entry name" value="TfoX_C"/>
</dbReference>
<evidence type="ECO:0000313" key="3">
    <source>
        <dbReference type="Proteomes" id="UP001597511"/>
    </source>
</evidence>
<feature type="domain" description="TfoX C-terminal" evidence="1">
    <location>
        <begin position="7"/>
        <end position="86"/>
    </location>
</feature>
<name>A0ABW6A9P5_9BACT</name>
<dbReference type="PANTHER" id="PTHR36121">
    <property type="entry name" value="PROTEIN SXY"/>
    <property type="match status" value="1"/>
</dbReference>
<dbReference type="EMBL" id="JBHUOZ010000003">
    <property type="protein sequence ID" value="MFD2921125.1"/>
    <property type="molecule type" value="Genomic_DNA"/>
</dbReference>
<evidence type="ECO:0000259" key="1">
    <source>
        <dbReference type="Pfam" id="PF04994"/>
    </source>
</evidence>
<protein>
    <submittedName>
        <fullName evidence="2">TfoX/Sxy family DNA transformation protein</fullName>
    </submittedName>
</protein>
<organism evidence="2 3">
    <name type="scientific">Terrimonas rubra</name>
    <dbReference type="NCBI Taxonomy" id="1035890"/>
    <lineage>
        <taxon>Bacteria</taxon>
        <taxon>Pseudomonadati</taxon>
        <taxon>Bacteroidota</taxon>
        <taxon>Chitinophagia</taxon>
        <taxon>Chitinophagales</taxon>
        <taxon>Chitinophagaceae</taxon>
        <taxon>Terrimonas</taxon>
    </lineage>
</organism>
<gene>
    <name evidence="2" type="ORF">ACFS6H_15470</name>
</gene>
<keyword evidence="3" id="KW-1185">Reference proteome</keyword>
<proteinExistence type="predicted"/>
<evidence type="ECO:0000313" key="2">
    <source>
        <dbReference type="EMBL" id="MFD2921125.1"/>
    </source>
</evidence>
<accession>A0ABW6A9P5</accession>
<dbReference type="RefSeq" id="WP_386100821.1">
    <property type="nucleotide sequence ID" value="NZ_JBHUOZ010000003.1"/>
</dbReference>
<dbReference type="Gene3D" id="1.10.150.20">
    <property type="entry name" value="5' to 3' exonuclease, C-terminal subdomain"/>
    <property type="match status" value="1"/>
</dbReference>
<dbReference type="Pfam" id="PF04994">
    <property type="entry name" value="TfoX_C"/>
    <property type="match status" value="1"/>
</dbReference>
<reference evidence="3" key="1">
    <citation type="journal article" date="2019" name="Int. J. Syst. Evol. Microbiol.">
        <title>The Global Catalogue of Microorganisms (GCM) 10K type strain sequencing project: providing services to taxonomists for standard genome sequencing and annotation.</title>
        <authorList>
            <consortium name="The Broad Institute Genomics Platform"/>
            <consortium name="The Broad Institute Genome Sequencing Center for Infectious Disease"/>
            <person name="Wu L."/>
            <person name="Ma J."/>
        </authorList>
    </citation>
    <scope>NUCLEOTIDE SEQUENCE [LARGE SCALE GENOMIC DNA]</scope>
    <source>
        <strain evidence="3">KCTC 23299</strain>
    </source>
</reference>
<dbReference type="InterPro" id="IPR047525">
    <property type="entry name" value="TfoX-like"/>
</dbReference>